<sequence>MIASVKFWSILTLSSPRLVVQDKQVQSGSIQGQQLNEVFLSPIPNCSEFIRNAYKSTHSKQQEQEKGQQRWQSFCQPATYKSLEHKPLLVGQKSNLGKEAKKTAQFPRSQNVAAAKTLLLSGAALPTTSLLLEARGKECWRHLIRLKASKNILSLEALEEDFIYWIGILQKTGR</sequence>
<comment type="caution">
    <text evidence="1">The sequence shown here is derived from an EMBL/GenBank/DDBJ whole genome shotgun (WGS) entry which is preliminary data.</text>
</comment>
<gene>
    <name evidence="1" type="ORF">L596_006087</name>
</gene>
<evidence type="ECO:0000313" key="2">
    <source>
        <dbReference type="Proteomes" id="UP000298663"/>
    </source>
</evidence>
<keyword evidence="2" id="KW-1185">Reference proteome</keyword>
<accession>A0A4U8V2L5</accession>
<dbReference type="Proteomes" id="UP000298663">
    <property type="component" value="Chromosome X"/>
</dbReference>
<dbReference type="EMBL" id="CM016762">
    <property type="protein sequence ID" value="TMS39589.1"/>
    <property type="molecule type" value="Genomic_DNA"/>
</dbReference>
<name>A0A4U8V2L5_STECR</name>
<reference evidence="1 2" key="2">
    <citation type="journal article" date="2019" name="G3 (Bethesda)">
        <title>Hybrid Assembly of the Genome of the Entomopathogenic Nematode Steinernema carpocapsae Identifies the X-Chromosome.</title>
        <authorList>
            <person name="Serra L."/>
            <person name="Macchietto M."/>
            <person name="Macias-Munoz A."/>
            <person name="McGill C.J."/>
            <person name="Rodriguez I.M."/>
            <person name="Rodriguez B."/>
            <person name="Murad R."/>
            <person name="Mortazavi A."/>
        </authorList>
    </citation>
    <scope>NUCLEOTIDE SEQUENCE [LARGE SCALE GENOMIC DNA]</scope>
    <source>
        <strain evidence="1 2">ALL</strain>
    </source>
</reference>
<evidence type="ECO:0000313" key="1">
    <source>
        <dbReference type="EMBL" id="TMS39589.1"/>
    </source>
</evidence>
<reference evidence="1 2" key="1">
    <citation type="journal article" date="2015" name="Genome Biol.">
        <title>Comparative genomics of Steinernema reveals deeply conserved gene regulatory networks.</title>
        <authorList>
            <person name="Dillman A.R."/>
            <person name="Macchietto M."/>
            <person name="Porter C.F."/>
            <person name="Rogers A."/>
            <person name="Williams B."/>
            <person name="Antoshechkin I."/>
            <person name="Lee M.M."/>
            <person name="Goodwin Z."/>
            <person name="Lu X."/>
            <person name="Lewis E.E."/>
            <person name="Goodrich-Blair H."/>
            <person name="Stock S.P."/>
            <person name="Adams B.J."/>
            <person name="Sternberg P.W."/>
            <person name="Mortazavi A."/>
        </authorList>
    </citation>
    <scope>NUCLEOTIDE SEQUENCE [LARGE SCALE GENOMIC DNA]</scope>
    <source>
        <strain evidence="1 2">ALL</strain>
    </source>
</reference>
<dbReference type="AlphaFoldDB" id="A0A4U8V2L5"/>
<proteinExistence type="predicted"/>
<dbReference type="EMBL" id="AZBU02000001">
    <property type="protein sequence ID" value="TMS39589.1"/>
    <property type="molecule type" value="Genomic_DNA"/>
</dbReference>
<protein>
    <submittedName>
        <fullName evidence="1">Uncharacterized protein</fullName>
    </submittedName>
</protein>
<organism evidence="1 2">
    <name type="scientific">Steinernema carpocapsae</name>
    <name type="common">Entomopathogenic nematode</name>
    <dbReference type="NCBI Taxonomy" id="34508"/>
    <lineage>
        <taxon>Eukaryota</taxon>
        <taxon>Metazoa</taxon>
        <taxon>Ecdysozoa</taxon>
        <taxon>Nematoda</taxon>
        <taxon>Chromadorea</taxon>
        <taxon>Rhabditida</taxon>
        <taxon>Tylenchina</taxon>
        <taxon>Panagrolaimomorpha</taxon>
        <taxon>Strongyloidoidea</taxon>
        <taxon>Steinernematidae</taxon>
        <taxon>Steinernema</taxon>
    </lineage>
</organism>